<evidence type="ECO:0000259" key="2">
    <source>
        <dbReference type="Pfam" id="PF23598"/>
    </source>
</evidence>
<dbReference type="Gramene" id="HORVU.MOREX.r2.7HG0606270.1">
    <property type="protein sequence ID" value="HORVU.MOREX.r2.7HG0606270.1.CDS.1"/>
    <property type="gene ID" value="HORVU.MOREX.r2.7HG0606270"/>
</dbReference>
<keyword evidence="1" id="KW-0677">Repeat</keyword>
<reference evidence="3" key="2">
    <citation type="submission" date="2020-10" db="EMBL/GenBank/DDBJ databases">
        <authorList>
            <person name="Scholz U."/>
            <person name="Mascher M."/>
            <person name="Fiebig A."/>
        </authorList>
    </citation>
    <scope>NUCLEOTIDE SEQUENCE [LARGE SCALE GENOMIC DNA]</scope>
    <source>
        <strain evidence="3">cv. Morex</strain>
    </source>
</reference>
<proteinExistence type="predicted"/>
<dbReference type="EnsemblPlants" id="HORVU.MOREX.r3.7HG0730660.1">
    <property type="protein sequence ID" value="HORVU.MOREX.r3.7HG0730660.1.CDS1"/>
    <property type="gene ID" value="HORVU.MOREX.r3.7HG0730660"/>
</dbReference>
<reference evidence="3" key="3">
    <citation type="submission" date="2022-01" db="UniProtKB">
        <authorList>
            <consortium name="EnsemblPlants"/>
        </authorList>
    </citation>
    <scope>IDENTIFICATION</scope>
    <source>
        <strain evidence="3">subsp. vulgare</strain>
    </source>
</reference>
<dbReference type="Pfam" id="PF23598">
    <property type="entry name" value="LRR_14"/>
    <property type="match status" value="1"/>
</dbReference>
<dbReference type="SUPFAM" id="SSF52058">
    <property type="entry name" value="L domain-like"/>
    <property type="match status" value="1"/>
</dbReference>
<dbReference type="SMR" id="A0A8I6YYY7"/>
<dbReference type="Gene3D" id="3.80.10.10">
    <property type="entry name" value="Ribonuclease Inhibitor"/>
    <property type="match status" value="1"/>
</dbReference>
<dbReference type="InterPro" id="IPR044974">
    <property type="entry name" value="Disease_R_plants"/>
</dbReference>
<evidence type="ECO:0000313" key="4">
    <source>
        <dbReference type="Proteomes" id="UP000011116"/>
    </source>
</evidence>
<sequence length="442" mass="51212">MLIDRSMIQAVEKPYHSIIYACRVHDLVLDMIHFLSNEKSFVNVLNSNRTLTSPHRLAIQNEVVELDRYVANTSMQHVRSYNATLCRFGMLPLLSNFKALRVLDLEDCTFIGRSCVKPEDSPFHLKHLGRLTHLRYLGLSSQFWLWGPPFIELPKEIGGLKFLQVLDLSRTCILELPQSVGQLTKLKCLRFDGPSMGVLDWTNLTSLEDLRLSRVSSDFLKELGKLTELREFWITFDECDNMVFTDLMGSLGNLKKLQVIYVDQGSRHDKPWSSYEGSMNLGHLRHLILNSPFPGLPVWVNSSCLPKLCHLSMHLQATESHHMDIFGRFSELVTLHIRSLDCIVFPGAMDEDAFPKLRHLHLQYDVQPIFRRGAMPNLEFLRLSIKSWTSDVDFLIMETPYCYRAAAWTFLAWRTSLVLRKLMLTFILSLHWESTCRNQMHR</sequence>
<dbReference type="InterPro" id="IPR032675">
    <property type="entry name" value="LRR_dom_sf"/>
</dbReference>
<dbReference type="InterPro" id="IPR055414">
    <property type="entry name" value="LRR_R13L4/SHOC2-like"/>
</dbReference>
<keyword evidence="4" id="KW-1185">Reference proteome</keyword>
<feature type="domain" description="Disease resistance R13L4/SHOC-2-like LRR" evidence="2">
    <location>
        <begin position="77"/>
        <end position="391"/>
    </location>
</feature>
<dbReference type="PANTHER" id="PTHR23155">
    <property type="entry name" value="DISEASE RESISTANCE PROTEIN RP"/>
    <property type="match status" value="1"/>
</dbReference>
<name>A0A8I6YYY7_HORVV</name>
<dbReference type="Proteomes" id="UP000011116">
    <property type="component" value="Chromosome 7H"/>
</dbReference>
<dbReference type="AlphaFoldDB" id="A0A8I6YYY7"/>
<reference evidence="4" key="1">
    <citation type="journal article" date="2012" name="Nature">
        <title>A physical, genetic and functional sequence assembly of the barley genome.</title>
        <authorList>
            <consortium name="The International Barley Genome Sequencing Consortium"/>
            <person name="Mayer K.F."/>
            <person name="Waugh R."/>
            <person name="Brown J.W."/>
            <person name="Schulman A."/>
            <person name="Langridge P."/>
            <person name="Platzer M."/>
            <person name="Fincher G.B."/>
            <person name="Muehlbauer G.J."/>
            <person name="Sato K."/>
            <person name="Close T.J."/>
            <person name="Wise R.P."/>
            <person name="Stein N."/>
        </authorList>
    </citation>
    <scope>NUCLEOTIDE SEQUENCE [LARGE SCALE GENOMIC DNA]</scope>
    <source>
        <strain evidence="4">cv. Morex</strain>
    </source>
</reference>
<organism evidence="3 4">
    <name type="scientific">Hordeum vulgare subsp. vulgare</name>
    <name type="common">Domesticated barley</name>
    <dbReference type="NCBI Taxonomy" id="112509"/>
    <lineage>
        <taxon>Eukaryota</taxon>
        <taxon>Viridiplantae</taxon>
        <taxon>Streptophyta</taxon>
        <taxon>Embryophyta</taxon>
        <taxon>Tracheophyta</taxon>
        <taxon>Spermatophyta</taxon>
        <taxon>Magnoliopsida</taxon>
        <taxon>Liliopsida</taxon>
        <taxon>Poales</taxon>
        <taxon>Poaceae</taxon>
        <taxon>BOP clade</taxon>
        <taxon>Pooideae</taxon>
        <taxon>Triticodae</taxon>
        <taxon>Triticeae</taxon>
        <taxon>Hordeinae</taxon>
        <taxon>Hordeum</taxon>
    </lineage>
</organism>
<dbReference type="PANTHER" id="PTHR23155:SF1181">
    <property type="entry name" value="OS08G0170200 PROTEIN"/>
    <property type="match status" value="1"/>
</dbReference>
<dbReference type="Gramene" id="HORVU.MOREX.r3.7HG0730660.1">
    <property type="protein sequence ID" value="HORVU.MOREX.r3.7HG0730660.1.CDS1"/>
    <property type="gene ID" value="HORVU.MOREX.r3.7HG0730660"/>
</dbReference>
<accession>A0A8I6YYY7</accession>
<evidence type="ECO:0000313" key="3">
    <source>
        <dbReference type="EnsemblPlants" id="HORVU.MOREX.r3.7HG0730660.1.CDS1"/>
    </source>
</evidence>
<evidence type="ECO:0000256" key="1">
    <source>
        <dbReference type="ARBA" id="ARBA00022737"/>
    </source>
</evidence>
<protein>
    <recommendedName>
        <fullName evidence="2">Disease resistance R13L4/SHOC-2-like LRR domain-containing protein</fullName>
    </recommendedName>
</protein>
<dbReference type="GO" id="GO:0006952">
    <property type="term" value="P:defense response"/>
    <property type="evidence" value="ECO:0007669"/>
    <property type="project" value="InterPro"/>
</dbReference>